<dbReference type="Proteomes" id="UP001519290">
    <property type="component" value="Unassembled WGS sequence"/>
</dbReference>
<protein>
    <submittedName>
        <fullName evidence="2">Uncharacterized protein</fullName>
    </submittedName>
</protein>
<organism evidence="2 3">
    <name type="scientific">Brachybacterium sacelli</name>
    <dbReference type="NCBI Taxonomy" id="173364"/>
    <lineage>
        <taxon>Bacteria</taxon>
        <taxon>Bacillati</taxon>
        <taxon>Actinomycetota</taxon>
        <taxon>Actinomycetes</taxon>
        <taxon>Micrococcales</taxon>
        <taxon>Dermabacteraceae</taxon>
        <taxon>Brachybacterium</taxon>
    </lineage>
</organism>
<feature type="region of interest" description="Disordered" evidence="1">
    <location>
        <begin position="1"/>
        <end position="51"/>
    </location>
</feature>
<comment type="caution">
    <text evidence="2">The sequence shown here is derived from an EMBL/GenBank/DDBJ whole genome shotgun (WGS) entry which is preliminary data.</text>
</comment>
<dbReference type="RefSeq" id="WP_209905265.1">
    <property type="nucleotide sequence ID" value="NZ_BAAAJW010000013.1"/>
</dbReference>
<sequence>MSEQTVLDPPVQADPPEAPDDAPVVPKPRKRRAPSAKSAGKRGRPSTRTVKASLRRIAVKAEEIAETDDDTRLLAAELTGAPSPGIADLTTTIMAAKTSPLEAAVADLTIIQAGSVPEAVVHLVGMSQPELQALTQLVDAFSDQALPGELPAKSTDAALVLVDPVRAAQIDDSALQRLLALLAT</sequence>
<proteinExistence type="predicted"/>
<reference evidence="2 3" key="1">
    <citation type="submission" date="2021-03" db="EMBL/GenBank/DDBJ databases">
        <title>Sequencing the genomes of 1000 actinobacteria strains.</title>
        <authorList>
            <person name="Klenk H.-P."/>
        </authorList>
    </citation>
    <scope>NUCLEOTIDE SEQUENCE [LARGE SCALE GENOMIC DNA]</scope>
    <source>
        <strain evidence="2 3">DSM 14566</strain>
    </source>
</reference>
<accession>A0ABS4X7U9</accession>
<evidence type="ECO:0000313" key="3">
    <source>
        <dbReference type="Proteomes" id="UP001519290"/>
    </source>
</evidence>
<evidence type="ECO:0000256" key="1">
    <source>
        <dbReference type="SAM" id="MobiDB-lite"/>
    </source>
</evidence>
<feature type="compositionally biased region" description="Basic residues" evidence="1">
    <location>
        <begin position="27"/>
        <end position="45"/>
    </location>
</feature>
<evidence type="ECO:0000313" key="2">
    <source>
        <dbReference type="EMBL" id="MBP2384421.1"/>
    </source>
</evidence>
<name>A0ABS4X7U9_9MICO</name>
<gene>
    <name evidence="2" type="ORF">JOF43_004410</name>
</gene>
<keyword evidence="3" id="KW-1185">Reference proteome</keyword>
<dbReference type="EMBL" id="JAGIOD010000002">
    <property type="protein sequence ID" value="MBP2384421.1"/>
    <property type="molecule type" value="Genomic_DNA"/>
</dbReference>